<name>A0A1Y3B2A6_EURMA</name>
<evidence type="ECO:0000313" key="2">
    <source>
        <dbReference type="Proteomes" id="UP000194236"/>
    </source>
</evidence>
<reference evidence="1 2" key="1">
    <citation type="submission" date="2017-03" db="EMBL/GenBank/DDBJ databases">
        <title>Genome Survey of Euroglyphus maynei.</title>
        <authorList>
            <person name="Arlian L.G."/>
            <person name="Morgan M.S."/>
            <person name="Rider S.D."/>
        </authorList>
    </citation>
    <scope>NUCLEOTIDE SEQUENCE [LARGE SCALE GENOMIC DNA]</scope>
    <source>
        <strain evidence="1">Arlian Lab</strain>
        <tissue evidence="1">Whole body</tissue>
    </source>
</reference>
<protein>
    <submittedName>
        <fullName evidence="1">Uncharacterized protein</fullName>
    </submittedName>
</protein>
<evidence type="ECO:0000313" key="1">
    <source>
        <dbReference type="EMBL" id="OTF74950.1"/>
    </source>
</evidence>
<sequence length="37" mass="4354">MIPITLTYHHVQHLINHQIIKIITFQMNVKKVTSVTI</sequence>
<accession>A0A1Y3B2A6</accession>
<gene>
    <name evidence="1" type="ORF">BLA29_012419</name>
</gene>
<comment type="caution">
    <text evidence="1">The sequence shown here is derived from an EMBL/GenBank/DDBJ whole genome shotgun (WGS) entry which is preliminary data.</text>
</comment>
<dbReference type="EMBL" id="MUJZ01044474">
    <property type="protein sequence ID" value="OTF74950.1"/>
    <property type="molecule type" value="Genomic_DNA"/>
</dbReference>
<dbReference type="AlphaFoldDB" id="A0A1Y3B2A6"/>
<proteinExistence type="predicted"/>
<keyword evidence="2" id="KW-1185">Reference proteome</keyword>
<organism evidence="1 2">
    <name type="scientific">Euroglyphus maynei</name>
    <name type="common">Mayne's house dust mite</name>
    <dbReference type="NCBI Taxonomy" id="6958"/>
    <lineage>
        <taxon>Eukaryota</taxon>
        <taxon>Metazoa</taxon>
        <taxon>Ecdysozoa</taxon>
        <taxon>Arthropoda</taxon>
        <taxon>Chelicerata</taxon>
        <taxon>Arachnida</taxon>
        <taxon>Acari</taxon>
        <taxon>Acariformes</taxon>
        <taxon>Sarcoptiformes</taxon>
        <taxon>Astigmata</taxon>
        <taxon>Psoroptidia</taxon>
        <taxon>Analgoidea</taxon>
        <taxon>Pyroglyphidae</taxon>
        <taxon>Pyroglyphinae</taxon>
        <taxon>Euroglyphus</taxon>
    </lineage>
</organism>
<dbReference type="Proteomes" id="UP000194236">
    <property type="component" value="Unassembled WGS sequence"/>
</dbReference>